<sequence length="278" mass="32274">MATHPAVKEPRKNEVPENVPRELAVRLDAFEGPMDLLLELIKKHEVDIFDIPIAMLTEEYLRYVEHMEALDLHVGGEWLEMAANLIYIKSKMLLPVEEDDDEDDGPDPRAELVRRLIEHQKYQLIAAKLDERPKLDHDVFTHRPQAREFRKEVGPPKLKEAGLNDLVSAVKRLVEQNKDNADWVVELSRETLTLRSVMLDVATLLQDQPRVTFEELFAHHDFTRYRVVTTFLALLEMTKRKIVKLMQSRIGEEQLYIERSVINILEVSQTLDLPEAIS</sequence>
<dbReference type="GO" id="GO:0051301">
    <property type="term" value="P:cell division"/>
    <property type="evidence" value="ECO:0007669"/>
    <property type="project" value="UniProtKB-KW"/>
</dbReference>
<accession>A0A5B8XZ37</accession>
<keyword evidence="2" id="KW-0963">Cytoplasm</keyword>
<dbReference type="RefSeq" id="WP_141196418.1">
    <property type="nucleotide sequence ID" value="NZ_CP041186.1"/>
</dbReference>
<evidence type="ECO:0000256" key="2">
    <source>
        <dbReference type="HAMAP-Rule" id="MF_01805"/>
    </source>
</evidence>
<accession>A0A4Y6PNN1</accession>
<dbReference type="PANTHER" id="PTHR33969">
    <property type="entry name" value="SEGREGATION AND CONDENSATION PROTEIN A"/>
    <property type="match status" value="1"/>
</dbReference>
<dbReference type="OrthoDB" id="9811016at2"/>
<dbReference type="HAMAP" id="MF_01805">
    <property type="entry name" value="ScpA"/>
    <property type="match status" value="1"/>
</dbReference>
<proteinExistence type="inferred from homology"/>
<comment type="subcellular location">
    <subcellularLocation>
        <location evidence="2">Cytoplasm</location>
    </subcellularLocation>
    <text evidence="2">Associated with two foci at the outer edges of the nucleoid region in young cells, and at four foci within both cell halves in older cells.</text>
</comment>
<comment type="similarity">
    <text evidence="2">Belongs to the ScpA family.</text>
</comment>
<reference evidence="3 4" key="1">
    <citation type="submission" date="2019-06" db="EMBL/GenBank/DDBJ databases">
        <title>Persicimonas caeni gen. nov., sp. nov., a predatory bacterium isolated from solar saltern.</title>
        <authorList>
            <person name="Wang S."/>
        </authorList>
    </citation>
    <scope>NUCLEOTIDE SEQUENCE [LARGE SCALE GENOMIC DNA]</scope>
    <source>
        <strain evidence="3 4">YN101</strain>
    </source>
</reference>
<dbReference type="Gene3D" id="6.10.250.2410">
    <property type="match status" value="1"/>
</dbReference>
<dbReference type="Proteomes" id="UP000315995">
    <property type="component" value="Chromosome"/>
</dbReference>
<name>A0A4Y6PNN1_PERCE</name>
<dbReference type="Pfam" id="PF02616">
    <property type="entry name" value="SMC_ScpA"/>
    <property type="match status" value="1"/>
</dbReference>
<comment type="function">
    <text evidence="2">Participates in chromosomal partition during cell division. May act via the formation of a condensin-like complex containing Smc and ScpB that pull DNA away from mid-cell into both cell halves.</text>
</comment>
<dbReference type="InterPro" id="IPR003768">
    <property type="entry name" value="ScpA"/>
</dbReference>
<dbReference type="AlphaFoldDB" id="A0A4Y6PNN1"/>
<keyword evidence="2" id="KW-0159">Chromosome partition</keyword>
<organism evidence="3 4">
    <name type="scientific">Persicimonas caeni</name>
    <dbReference type="NCBI Taxonomy" id="2292766"/>
    <lineage>
        <taxon>Bacteria</taxon>
        <taxon>Deltaproteobacteria</taxon>
        <taxon>Bradymonadales</taxon>
        <taxon>Bradymonadaceae</taxon>
        <taxon>Persicimonas</taxon>
    </lineage>
</organism>
<dbReference type="GO" id="GO:0005737">
    <property type="term" value="C:cytoplasm"/>
    <property type="evidence" value="ECO:0007669"/>
    <property type="project" value="UniProtKB-SubCell"/>
</dbReference>
<keyword evidence="2" id="KW-0131">Cell cycle</keyword>
<dbReference type="PANTHER" id="PTHR33969:SF2">
    <property type="entry name" value="SEGREGATION AND CONDENSATION PROTEIN A"/>
    <property type="match status" value="1"/>
</dbReference>
<keyword evidence="2" id="KW-0132">Cell division</keyword>
<comment type="subunit">
    <text evidence="2">Component of a cohesin-like complex composed of ScpA, ScpB and the Smc homodimer, in which ScpA and ScpB bind to the head domain of Smc. The presence of the three proteins is required for the association of the complex with DNA.</text>
</comment>
<protein>
    <recommendedName>
        <fullName evidence="1 2">Segregation and condensation protein A</fullName>
    </recommendedName>
</protein>
<gene>
    <name evidence="2" type="primary">scpA</name>
    <name evidence="3" type="ORF">FIV42_03930</name>
</gene>
<keyword evidence="4" id="KW-1185">Reference proteome</keyword>
<evidence type="ECO:0000313" key="3">
    <source>
        <dbReference type="EMBL" id="QDG49921.1"/>
    </source>
</evidence>
<evidence type="ECO:0000313" key="4">
    <source>
        <dbReference type="Proteomes" id="UP000315995"/>
    </source>
</evidence>
<dbReference type="EMBL" id="CP041186">
    <property type="protein sequence ID" value="QDG49921.1"/>
    <property type="molecule type" value="Genomic_DNA"/>
</dbReference>
<dbReference type="GO" id="GO:0006260">
    <property type="term" value="P:DNA replication"/>
    <property type="evidence" value="ECO:0007669"/>
    <property type="project" value="UniProtKB-UniRule"/>
</dbReference>
<evidence type="ECO:0000256" key="1">
    <source>
        <dbReference type="ARBA" id="ARBA00044777"/>
    </source>
</evidence>
<dbReference type="GO" id="GO:0007059">
    <property type="term" value="P:chromosome segregation"/>
    <property type="evidence" value="ECO:0007669"/>
    <property type="project" value="UniProtKB-UniRule"/>
</dbReference>